<reference evidence="2 3" key="1">
    <citation type="submission" date="2018-06" db="EMBL/GenBank/DDBJ databases">
        <title>Complete Genomes of Monosporascus.</title>
        <authorList>
            <person name="Robinson A.J."/>
            <person name="Natvig D.O."/>
        </authorList>
    </citation>
    <scope>NUCLEOTIDE SEQUENCE [LARGE SCALE GENOMIC DNA]</scope>
    <source>
        <strain evidence="2 3">CBS 609.92</strain>
    </source>
</reference>
<organism evidence="2 3">
    <name type="scientific">Monosporascus cannonballus</name>
    <dbReference type="NCBI Taxonomy" id="155416"/>
    <lineage>
        <taxon>Eukaryota</taxon>
        <taxon>Fungi</taxon>
        <taxon>Dikarya</taxon>
        <taxon>Ascomycota</taxon>
        <taxon>Pezizomycotina</taxon>
        <taxon>Sordariomycetes</taxon>
        <taxon>Xylariomycetidae</taxon>
        <taxon>Xylariales</taxon>
        <taxon>Xylariales incertae sedis</taxon>
        <taxon>Monosporascus</taxon>
    </lineage>
</organism>
<evidence type="ECO:0000256" key="1">
    <source>
        <dbReference type="SAM" id="MobiDB-lite"/>
    </source>
</evidence>
<evidence type="ECO:0000313" key="3">
    <source>
        <dbReference type="Proteomes" id="UP000294003"/>
    </source>
</evidence>
<name>A0ABY0GRB9_9PEZI</name>
<dbReference type="EMBL" id="QJNS01000708">
    <property type="protein sequence ID" value="RYO75117.1"/>
    <property type="molecule type" value="Genomic_DNA"/>
</dbReference>
<comment type="caution">
    <text evidence="2">The sequence shown here is derived from an EMBL/GenBank/DDBJ whole genome shotgun (WGS) entry which is preliminary data.</text>
</comment>
<gene>
    <name evidence="2" type="ORF">DL762_010170</name>
</gene>
<feature type="region of interest" description="Disordered" evidence="1">
    <location>
        <begin position="84"/>
        <end position="170"/>
    </location>
</feature>
<keyword evidence="3" id="KW-1185">Reference proteome</keyword>
<sequence length="423" mass="46104">MKAPIFLSPATALGGGAVHRGHDKRRIIALDGSRQAHQRTAHQVYMARIEQANPETSPDALSITEALDKELSDSGIPWTDARHLAAATPRKPPSSRISGRGGAPPAGHASLSEAAGHKPPPTFSDDYSPRAGQIRKPFNPTQGRRAAVAVTPRSCAAVKPPSRWHRDPRPLVHSASHLGLYTLNSTPGLKPRHGVDVALRLDIMAVRNSTTTSRGIGRAINPQDGYSVRITNDDSLDGMKLGLPWNPYWSTKPSQLQAAGTEIVNIFASSRTDLHLRSPSFAVIRTTRLLEEIADPYGFVMPASTPGRDNQLSLCTASGLRNWTPPAGDEWDWMGSLAEMAGWKAAHNESQTLCDEFRTNFGWDRRTARAAADEAHAHRLEYGKPVVLDALLVPNDDVDSRAGHEHYGQLQQTGMANILEFFY</sequence>
<protein>
    <submittedName>
        <fullName evidence="2">Uncharacterized protein</fullName>
    </submittedName>
</protein>
<dbReference type="Proteomes" id="UP000294003">
    <property type="component" value="Unassembled WGS sequence"/>
</dbReference>
<proteinExistence type="predicted"/>
<accession>A0ABY0GRB9</accession>
<evidence type="ECO:0000313" key="2">
    <source>
        <dbReference type="EMBL" id="RYO75117.1"/>
    </source>
</evidence>